<comment type="pathway">
    <text evidence="2">Amino-acid biosynthesis; L-cysteine biosynthesis; L-cysteine from L-serine: step 2/2.</text>
</comment>
<proteinExistence type="inferred from homology"/>
<dbReference type="RefSeq" id="WP_106532783.1">
    <property type="nucleotide sequence ID" value="NZ_PYAT01000004.1"/>
</dbReference>
<dbReference type="PROSITE" id="PS00901">
    <property type="entry name" value="CYS_SYNTHASE"/>
    <property type="match status" value="1"/>
</dbReference>
<dbReference type="InterPro" id="IPR005856">
    <property type="entry name" value="Cys_synth"/>
</dbReference>
<keyword evidence="6" id="KW-0808">Transferase</keyword>
<evidence type="ECO:0000256" key="9">
    <source>
        <dbReference type="ARBA" id="ARBA00030296"/>
    </source>
</evidence>
<evidence type="ECO:0000256" key="3">
    <source>
        <dbReference type="ARBA" id="ARBA00007103"/>
    </source>
</evidence>
<sequence>MKFATGIQQLIGNTPLLELTHMDIPNGCRIFAKLEYLNPGGSVKDRLGVSLIEDAERRGVLKPGGTMIEPTAGNTGIGLALAAIGKGYKVKFIVPEKFSQEKQSLMRALGAEVINTPTEAGMKGAIAKAKELAEQENAFSPSQFSNPANPDTYVRTLGPELWEALDGKINVFVAGAGSGGTFMGTSRYLKSKNKDIKTVIVEPEGSILNGGESGPHLTEGIGMEFLPGYMDESYFDSIHTVMDKEAFAALKELAKKEGLLVGSSSGAAYVAALREAEKAEPGSHIVTVFADSSERYMSQDIYGRTFEEDKNESKN</sequence>
<dbReference type="OrthoDB" id="9808024at2"/>
<evidence type="ECO:0000256" key="5">
    <source>
        <dbReference type="ARBA" id="ARBA00022605"/>
    </source>
</evidence>
<evidence type="ECO:0000256" key="1">
    <source>
        <dbReference type="ARBA" id="ARBA00001933"/>
    </source>
</evidence>
<dbReference type="Proteomes" id="UP000242682">
    <property type="component" value="Unassembled WGS sequence"/>
</dbReference>
<evidence type="ECO:0000256" key="10">
    <source>
        <dbReference type="ARBA" id="ARBA00047931"/>
    </source>
</evidence>
<dbReference type="Pfam" id="PF00291">
    <property type="entry name" value="PALP"/>
    <property type="match status" value="1"/>
</dbReference>
<feature type="binding site" evidence="11">
    <location>
        <position position="74"/>
    </location>
    <ligand>
        <name>pyridoxal 5'-phosphate</name>
        <dbReference type="ChEBI" id="CHEBI:597326"/>
    </ligand>
</feature>
<accession>A0A2P8H2W5</accession>
<name>A0A2P8H2W5_9BACL</name>
<feature type="domain" description="Tryptophan synthase beta chain-like PALP" evidence="13">
    <location>
        <begin position="7"/>
        <end position="291"/>
    </location>
</feature>
<feature type="binding site" evidence="11">
    <location>
        <position position="264"/>
    </location>
    <ligand>
        <name>pyridoxal 5'-phosphate</name>
        <dbReference type="ChEBI" id="CHEBI:597326"/>
    </ligand>
</feature>
<dbReference type="AlphaFoldDB" id="A0A2P8H2W5"/>
<evidence type="ECO:0000313" key="15">
    <source>
        <dbReference type="Proteomes" id="UP000242682"/>
    </source>
</evidence>
<evidence type="ECO:0000256" key="8">
    <source>
        <dbReference type="ARBA" id="ARBA00023192"/>
    </source>
</evidence>
<comment type="caution">
    <text evidence="14">The sequence shown here is derived from an EMBL/GenBank/DDBJ whole genome shotgun (WGS) entry which is preliminary data.</text>
</comment>
<comment type="catalytic activity">
    <reaction evidence="10">
        <text>O-acetyl-L-serine + hydrogen sulfide = L-cysteine + acetate</text>
        <dbReference type="Rhea" id="RHEA:14829"/>
        <dbReference type="ChEBI" id="CHEBI:29919"/>
        <dbReference type="ChEBI" id="CHEBI:30089"/>
        <dbReference type="ChEBI" id="CHEBI:35235"/>
        <dbReference type="ChEBI" id="CHEBI:58340"/>
        <dbReference type="EC" id="2.5.1.47"/>
    </reaction>
</comment>
<feature type="binding site" evidence="11">
    <location>
        <begin position="177"/>
        <end position="181"/>
    </location>
    <ligand>
        <name>pyridoxal 5'-phosphate</name>
        <dbReference type="ChEBI" id="CHEBI:597326"/>
    </ligand>
</feature>
<dbReference type="InterPro" id="IPR001216">
    <property type="entry name" value="P-phosphate_BS"/>
</dbReference>
<dbReference type="SUPFAM" id="SSF53686">
    <property type="entry name" value="Tryptophan synthase beta subunit-like PLP-dependent enzymes"/>
    <property type="match status" value="1"/>
</dbReference>
<evidence type="ECO:0000256" key="6">
    <source>
        <dbReference type="ARBA" id="ARBA00022679"/>
    </source>
</evidence>
<dbReference type="InterPro" id="IPR050214">
    <property type="entry name" value="Cys_Synth/Cystath_Beta-Synth"/>
</dbReference>
<organism evidence="14 15">
    <name type="scientific">Planomicrobium soli</name>
    <dbReference type="NCBI Taxonomy" id="1176648"/>
    <lineage>
        <taxon>Bacteria</taxon>
        <taxon>Bacillati</taxon>
        <taxon>Bacillota</taxon>
        <taxon>Bacilli</taxon>
        <taxon>Bacillales</taxon>
        <taxon>Caryophanaceae</taxon>
        <taxon>Planomicrobium</taxon>
    </lineage>
</organism>
<keyword evidence="5" id="KW-0028">Amino-acid biosynthesis</keyword>
<dbReference type="InterPro" id="IPR001926">
    <property type="entry name" value="TrpB-like_PALP"/>
</dbReference>
<evidence type="ECO:0000313" key="14">
    <source>
        <dbReference type="EMBL" id="PSL40556.1"/>
    </source>
</evidence>
<gene>
    <name evidence="14" type="ORF">B0H99_10417</name>
</gene>
<evidence type="ECO:0000256" key="11">
    <source>
        <dbReference type="PIRSR" id="PIRSR605856-50"/>
    </source>
</evidence>
<evidence type="ECO:0000256" key="4">
    <source>
        <dbReference type="ARBA" id="ARBA00012681"/>
    </source>
</evidence>
<dbReference type="NCBIfam" id="TIGR01136">
    <property type="entry name" value="cysKM"/>
    <property type="match status" value="1"/>
</dbReference>
<dbReference type="InterPro" id="IPR036052">
    <property type="entry name" value="TrpB-like_PALP_sf"/>
</dbReference>
<evidence type="ECO:0000256" key="7">
    <source>
        <dbReference type="ARBA" id="ARBA00022898"/>
    </source>
</evidence>
<evidence type="ECO:0000256" key="2">
    <source>
        <dbReference type="ARBA" id="ARBA00004962"/>
    </source>
</evidence>
<reference evidence="14 15" key="1">
    <citation type="submission" date="2018-03" db="EMBL/GenBank/DDBJ databases">
        <title>Genomic Encyclopedia of Type Strains, Phase III (KMG-III): the genomes of soil and plant-associated and newly described type strains.</title>
        <authorList>
            <person name="Whitman W."/>
        </authorList>
    </citation>
    <scope>NUCLEOTIDE SEQUENCE [LARGE SCALE GENOMIC DNA]</scope>
    <source>
        <strain evidence="14 15">CGMCC 1.12259</strain>
    </source>
</reference>
<keyword evidence="15" id="KW-1185">Reference proteome</keyword>
<comment type="cofactor">
    <cofactor evidence="1 11">
        <name>pyridoxal 5'-phosphate</name>
        <dbReference type="ChEBI" id="CHEBI:597326"/>
    </cofactor>
</comment>
<keyword evidence="8" id="KW-0198">Cysteine biosynthesis</keyword>
<dbReference type="FunFam" id="3.40.50.1100:FF:000006">
    <property type="entry name" value="Cysteine synthase"/>
    <property type="match status" value="1"/>
</dbReference>
<comment type="similarity">
    <text evidence="3">Belongs to the cysteine synthase/cystathionine beta-synthase family.</text>
</comment>
<dbReference type="GO" id="GO:0006535">
    <property type="term" value="P:cysteine biosynthetic process from serine"/>
    <property type="evidence" value="ECO:0007669"/>
    <property type="project" value="InterPro"/>
</dbReference>
<protein>
    <recommendedName>
        <fullName evidence="4">cysteine synthase</fullName>
        <ecNumber evidence="4">2.5.1.47</ecNumber>
    </recommendedName>
    <alternativeName>
        <fullName evidence="9">O-acetylserine (thiol)-lyase</fullName>
    </alternativeName>
</protein>
<feature type="modified residue" description="N6-(pyridoxal phosphate)lysine" evidence="12">
    <location>
        <position position="44"/>
    </location>
</feature>
<dbReference type="EC" id="2.5.1.47" evidence="4"/>
<dbReference type="GO" id="GO:0004124">
    <property type="term" value="F:cysteine synthase activity"/>
    <property type="evidence" value="ECO:0007669"/>
    <property type="project" value="UniProtKB-EC"/>
</dbReference>
<dbReference type="EMBL" id="PYAT01000004">
    <property type="protein sequence ID" value="PSL40556.1"/>
    <property type="molecule type" value="Genomic_DNA"/>
</dbReference>
<dbReference type="CDD" id="cd01561">
    <property type="entry name" value="CBS_like"/>
    <property type="match status" value="1"/>
</dbReference>
<keyword evidence="7 11" id="KW-0663">Pyridoxal phosphate</keyword>
<dbReference type="PANTHER" id="PTHR10314">
    <property type="entry name" value="CYSTATHIONINE BETA-SYNTHASE"/>
    <property type="match status" value="1"/>
</dbReference>
<evidence type="ECO:0000256" key="12">
    <source>
        <dbReference type="PIRSR" id="PIRSR605856-51"/>
    </source>
</evidence>
<evidence type="ECO:0000259" key="13">
    <source>
        <dbReference type="Pfam" id="PF00291"/>
    </source>
</evidence>
<dbReference type="Gene3D" id="3.40.50.1100">
    <property type="match status" value="2"/>
</dbReference>